<sequence length="133" mass="15123">MPLITLTLFESASGHLRRRITVKRAIILVSCIAATAVFAHLSTEMKCYYPSEMELRRMICNHLDDLTERERTILESFYPPPPPMGTHEDVIRCIEPRKKCAANWQHWGDVLSGRPLGSSGEIQQGWTGMSRIP</sequence>
<dbReference type="STRING" id="414004.CENSYa_1248"/>
<evidence type="ECO:0000313" key="2">
    <source>
        <dbReference type="Proteomes" id="UP000000758"/>
    </source>
</evidence>
<proteinExistence type="predicted"/>
<keyword evidence="2" id="KW-1185">Reference proteome</keyword>
<gene>
    <name evidence="1" type="ordered locus">CENSYa_1248</name>
</gene>
<reference evidence="1 2" key="1">
    <citation type="journal article" date="2006" name="Proc. Natl. Acad. Sci. U.S.A.">
        <title>Genomic analysis of the uncultivated marine crenarchaeote Cenarchaeum symbiosum.</title>
        <authorList>
            <person name="Hallam S.J."/>
            <person name="Konstantinidis K.T."/>
            <person name="Putnam N."/>
            <person name="Schleper C."/>
            <person name="Watanabe Y."/>
            <person name="Sugahara J."/>
            <person name="Preston C."/>
            <person name="de la Torre J."/>
            <person name="Richardson P.M."/>
            <person name="DeLong E.F."/>
        </authorList>
    </citation>
    <scope>NUCLEOTIDE SEQUENCE [LARGE SCALE GENOMIC DNA]</scope>
    <source>
        <strain evidence="2">A</strain>
    </source>
</reference>
<name>A0RX04_CENSY</name>
<dbReference type="EnsemblBacteria" id="ABK77871">
    <property type="protein sequence ID" value="ABK77871"/>
    <property type="gene ID" value="CENSYa_1248"/>
</dbReference>
<accession>A0RX04</accession>
<dbReference type="Proteomes" id="UP000000758">
    <property type="component" value="Chromosome"/>
</dbReference>
<organism evidence="1 2">
    <name type="scientific">Cenarchaeum symbiosum (strain A)</name>
    <dbReference type="NCBI Taxonomy" id="414004"/>
    <lineage>
        <taxon>Archaea</taxon>
        <taxon>Nitrososphaerota</taxon>
        <taxon>Candidatus Cenarchaeales</taxon>
        <taxon>Candidatus Cenarchaeaceae</taxon>
        <taxon>Candidatus Cenarchaeum</taxon>
    </lineage>
</organism>
<evidence type="ECO:0000313" key="1">
    <source>
        <dbReference type="EMBL" id="ABK77871.1"/>
    </source>
</evidence>
<dbReference type="AlphaFoldDB" id="A0RX04"/>
<dbReference type="HOGENOM" id="CLU_135993_0_0_2"/>
<dbReference type="KEGG" id="csy:CENSYa_1248"/>
<dbReference type="EMBL" id="DP000238">
    <property type="protein sequence ID" value="ABK77871.1"/>
    <property type="molecule type" value="Genomic_DNA"/>
</dbReference>
<protein>
    <submittedName>
        <fullName evidence="1">Uncharacterized protein</fullName>
    </submittedName>
</protein>